<evidence type="ECO:0000313" key="4">
    <source>
        <dbReference type="Proteomes" id="UP000800235"/>
    </source>
</evidence>
<dbReference type="InterPro" id="IPR046896">
    <property type="entry name" value="Cup1-like_N"/>
</dbReference>
<dbReference type="AlphaFoldDB" id="A0A9P4NQV5"/>
<feature type="region of interest" description="Disordered" evidence="1">
    <location>
        <begin position="396"/>
        <end position="422"/>
    </location>
</feature>
<comment type="caution">
    <text evidence="3">The sequence shown here is derived from an EMBL/GenBank/DDBJ whole genome shotgun (WGS) entry which is preliminary data.</text>
</comment>
<reference evidence="3" key="1">
    <citation type="journal article" date="2020" name="Stud. Mycol.">
        <title>101 Dothideomycetes genomes: a test case for predicting lifestyles and emergence of pathogens.</title>
        <authorList>
            <person name="Haridas S."/>
            <person name="Albert R."/>
            <person name="Binder M."/>
            <person name="Bloem J."/>
            <person name="Labutti K."/>
            <person name="Salamov A."/>
            <person name="Andreopoulos B."/>
            <person name="Baker S."/>
            <person name="Barry K."/>
            <person name="Bills G."/>
            <person name="Bluhm B."/>
            <person name="Cannon C."/>
            <person name="Castanera R."/>
            <person name="Culley D."/>
            <person name="Daum C."/>
            <person name="Ezra D."/>
            <person name="Gonzalez J."/>
            <person name="Henrissat B."/>
            <person name="Kuo A."/>
            <person name="Liang C."/>
            <person name="Lipzen A."/>
            <person name="Lutzoni F."/>
            <person name="Magnuson J."/>
            <person name="Mondo S."/>
            <person name="Nolan M."/>
            <person name="Ohm R."/>
            <person name="Pangilinan J."/>
            <person name="Park H.-J."/>
            <person name="Ramirez L."/>
            <person name="Alfaro M."/>
            <person name="Sun H."/>
            <person name="Tritt A."/>
            <person name="Yoshinaga Y."/>
            <person name="Zwiers L.-H."/>
            <person name="Turgeon B."/>
            <person name="Goodwin S."/>
            <person name="Spatafora J."/>
            <person name="Crous P."/>
            <person name="Grigoriev I."/>
        </authorList>
    </citation>
    <scope>NUCLEOTIDE SEQUENCE</scope>
    <source>
        <strain evidence="3">CBS 130266</strain>
    </source>
</reference>
<evidence type="ECO:0000256" key="1">
    <source>
        <dbReference type="SAM" id="MobiDB-lite"/>
    </source>
</evidence>
<keyword evidence="4" id="KW-1185">Reference proteome</keyword>
<dbReference type="Proteomes" id="UP000800235">
    <property type="component" value="Unassembled WGS sequence"/>
</dbReference>
<sequence>MTLPTPSHEALHLLRALLRECTYLPDPASRICIKSQILNNFRSHREKHFDAPKHMKRARTSLNALKRVNEGELVPLNAVLRRTYGRIGPRRYELMRALLRRDADKMPSLQTIVDEAPQKLDLTTVEIPYIFDKPKVHSNNLIYNISPQLPRLVALANSQVTHSKFASGRFKDAKYKMPATNVWGRSMPRCRVRNSLKRWRAKLLAAILPPLPEKEWIRLQGLAHGTVKWEGGVPRRKSALARPEHLTKRELGTVMRVDLRPHGMVRGTALGGTVLSTSQQSKIRGFNRTGPGDVEAWMAQPDSIASVKQDLLLDEVSLIRPLERARPLTNPHRITPRGMRRLWITIFQTCPMVKENEQEQWRVEWGASPSNTNTPETSQPFAALFDYNVAPLDVHKAADGGSRRGTKRGTMRESKTTRLSSMGKEEALFDEELRVDAEQWNDSTLALSSTALIPHHINDIGDSSGRVCRFKYCSFNCQ</sequence>
<dbReference type="OrthoDB" id="5521299at2759"/>
<evidence type="ECO:0000313" key="3">
    <source>
        <dbReference type="EMBL" id="KAF2430051.1"/>
    </source>
</evidence>
<dbReference type="Pfam" id="PF20263">
    <property type="entry name" value="LYRM2-like"/>
    <property type="match status" value="1"/>
</dbReference>
<proteinExistence type="predicted"/>
<name>A0A9P4NQV5_9PEZI</name>
<evidence type="ECO:0000259" key="2">
    <source>
        <dbReference type="Pfam" id="PF20263"/>
    </source>
</evidence>
<accession>A0A9P4NQV5</accession>
<dbReference type="EMBL" id="MU007042">
    <property type="protein sequence ID" value="KAF2430051.1"/>
    <property type="molecule type" value="Genomic_DNA"/>
</dbReference>
<gene>
    <name evidence="3" type="ORF">EJ08DRAFT_259838</name>
</gene>
<organism evidence="3 4">
    <name type="scientific">Tothia fuscella</name>
    <dbReference type="NCBI Taxonomy" id="1048955"/>
    <lineage>
        <taxon>Eukaryota</taxon>
        <taxon>Fungi</taxon>
        <taxon>Dikarya</taxon>
        <taxon>Ascomycota</taxon>
        <taxon>Pezizomycotina</taxon>
        <taxon>Dothideomycetes</taxon>
        <taxon>Pleosporomycetidae</taxon>
        <taxon>Venturiales</taxon>
        <taxon>Cylindrosympodiaceae</taxon>
        <taxon>Tothia</taxon>
    </lineage>
</organism>
<feature type="domain" description="LYR motif-containing protein Cup1-like N-terminal" evidence="2">
    <location>
        <begin position="13"/>
        <end position="95"/>
    </location>
</feature>
<protein>
    <recommendedName>
        <fullName evidence="2">LYR motif-containing protein Cup1-like N-terminal domain-containing protein</fullName>
    </recommendedName>
</protein>